<dbReference type="AlphaFoldDB" id="A0A820PVV4"/>
<dbReference type="EMBL" id="CAJOBB010025527">
    <property type="protein sequence ID" value="CAF4409148.1"/>
    <property type="molecule type" value="Genomic_DNA"/>
</dbReference>
<evidence type="ECO:0000313" key="3">
    <source>
        <dbReference type="Proteomes" id="UP000663868"/>
    </source>
</evidence>
<dbReference type="SUPFAM" id="SSF48208">
    <property type="entry name" value="Six-hairpin glycosidases"/>
    <property type="match status" value="1"/>
</dbReference>
<dbReference type="GO" id="GO:0004135">
    <property type="term" value="F:amylo-alpha-1,6-glucosidase activity"/>
    <property type="evidence" value="ECO:0007669"/>
    <property type="project" value="InterPro"/>
</dbReference>
<dbReference type="InterPro" id="IPR008928">
    <property type="entry name" value="6-hairpin_glycosidase_sf"/>
</dbReference>
<dbReference type="Proteomes" id="UP000663868">
    <property type="component" value="Unassembled WGS sequence"/>
</dbReference>
<reference evidence="2" key="1">
    <citation type="submission" date="2021-02" db="EMBL/GenBank/DDBJ databases">
        <authorList>
            <person name="Nowell W R."/>
        </authorList>
    </citation>
    <scope>NUCLEOTIDE SEQUENCE</scope>
</reference>
<dbReference type="GO" id="GO:0005980">
    <property type="term" value="P:glycogen catabolic process"/>
    <property type="evidence" value="ECO:0007669"/>
    <property type="project" value="InterPro"/>
</dbReference>
<feature type="domain" description="Glycogen debranching enzyme C-terminal" evidence="1">
    <location>
        <begin position="1"/>
        <end position="137"/>
    </location>
</feature>
<dbReference type="Pfam" id="PF06202">
    <property type="entry name" value="GDE_C"/>
    <property type="match status" value="1"/>
</dbReference>
<name>A0A820PVV4_9BILA</name>
<proteinExistence type="predicted"/>
<evidence type="ECO:0000313" key="2">
    <source>
        <dbReference type="EMBL" id="CAF4409148.1"/>
    </source>
</evidence>
<dbReference type="PANTHER" id="PTHR10569">
    <property type="entry name" value="GLYCOGEN DEBRANCHING ENZYME"/>
    <property type="match status" value="1"/>
</dbReference>
<protein>
    <recommendedName>
        <fullName evidence="1">Glycogen debranching enzyme C-terminal domain-containing protein</fullName>
    </recommendedName>
</protein>
<sequence>MFDKTHIWLALNQVELILLGKYGIKTLDPDDYNYVGDYINDDDSNEYKRAHGFNYHNGPEWLWLTGYYIRAKLYWSKQQNDPLIIKQTIEHIQKILSLHMELLFSNDWKGLPELTNANGQFSPYSCSVQAWSSATLLGALYDLTQ</sequence>
<gene>
    <name evidence="2" type="ORF">KXQ929_LOCUS51480</name>
</gene>
<dbReference type="InterPro" id="IPR012341">
    <property type="entry name" value="6hp_glycosidase-like_sf"/>
</dbReference>
<comment type="caution">
    <text evidence="2">The sequence shown here is derived from an EMBL/GenBank/DDBJ whole genome shotgun (WGS) entry which is preliminary data.</text>
</comment>
<evidence type="ECO:0000259" key="1">
    <source>
        <dbReference type="Pfam" id="PF06202"/>
    </source>
</evidence>
<accession>A0A820PVV4</accession>
<dbReference type="GO" id="GO:0004134">
    <property type="term" value="F:4-alpha-glucanotransferase activity"/>
    <property type="evidence" value="ECO:0007669"/>
    <property type="project" value="InterPro"/>
</dbReference>
<organism evidence="2 3">
    <name type="scientific">Adineta steineri</name>
    <dbReference type="NCBI Taxonomy" id="433720"/>
    <lineage>
        <taxon>Eukaryota</taxon>
        <taxon>Metazoa</taxon>
        <taxon>Spiralia</taxon>
        <taxon>Gnathifera</taxon>
        <taxon>Rotifera</taxon>
        <taxon>Eurotatoria</taxon>
        <taxon>Bdelloidea</taxon>
        <taxon>Adinetida</taxon>
        <taxon>Adinetidae</taxon>
        <taxon>Adineta</taxon>
    </lineage>
</organism>
<dbReference type="PANTHER" id="PTHR10569:SF2">
    <property type="entry name" value="GLYCOGEN DEBRANCHING ENZYME"/>
    <property type="match status" value="1"/>
</dbReference>
<dbReference type="InterPro" id="IPR010401">
    <property type="entry name" value="AGL/Gdb1"/>
</dbReference>
<dbReference type="InterPro" id="IPR032790">
    <property type="entry name" value="GDE_C"/>
</dbReference>
<dbReference type="Gene3D" id="1.50.10.10">
    <property type="match status" value="1"/>
</dbReference>